<dbReference type="SUPFAM" id="SSF53807">
    <property type="entry name" value="Helical backbone' metal receptor"/>
    <property type="match status" value="1"/>
</dbReference>
<dbReference type="AlphaFoldDB" id="A0A372NWB2"/>
<dbReference type="Proteomes" id="UP000264217">
    <property type="component" value="Unassembled WGS sequence"/>
</dbReference>
<dbReference type="InterPro" id="IPR054828">
    <property type="entry name" value="Vit_B12_bind_prot"/>
</dbReference>
<name>A0A372NWB2_9SPHI</name>
<dbReference type="PROSITE" id="PS50983">
    <property type="entry name" value="FE_B12_PBP"/>
    <property type="match status" value="1"/>
</dbReference>
<protein>
    <submittedName>
        <fullName evidence="3">Cobalamin-binding protein</fullName>
    </submittedName>
</protein>
<reference evidence="3 4" key="1">
    <citation type="submission" date="2018-08" db="EMBL/GenBank/DDBJ databases">
        <title>Mucilaginibacter sp. MYSH2.</title>
        <authorList>
            <person name="Seo T."/>
        </authorList>
    </citation>
    <scope>NUCLEOTIDE SEQUENCE [LARGE SCALE GENOMIC DNA]</scope>
    <source>
        <strain evidence="3 4">MYSH2</strain>
    </source>
</reference>
<feature type="domain" description="Fe/B12 periplasmic-binding" evidence="2">
    <location>
        <begin position="20"/>
        <end position="263"/>
    </location>
</feature>
<dbReference type="InterPro" id="IPR002491">
    <property type="entry name" value="ABC_transptr_periplasmic_BD"/>
</dbReference>
<gene>
    <name evidence="3" type="ORF">D0C36_02275</name>
</gene>
<keyword evidence="4" id="KW-1185">Reference proteome</keyword>
<dbReference type="InterPro" id="IPR050902">
    <property type="entry name" value="ABC_Transporter_SBP"/>
</dbReference>
<dbReference type="EMBL" id="QWDC01000001">
    <property type="protein sequence ID" value="RFZ94400.1"/>
    <property type="molecule type" value="Genomic_DNA"/>
</dbReference>
<dbReference type="OrthoDB" id="9816357at2"/>
<evidence type="ECO:0000313" key="4">
    <source>
        <dbReference type="Proteomes" id="UP000264217"/>
    </source>
</evidence>
<dbReference type="NCBIfam" id="NF038402">
    <property type="entry name" value="TroA_like"/>
    <property type="match status" value="1"/>
</dbReference>
<sequence length="269" mass="30422">MPLFYDQMNRVIELPALPQRIISIVPSQTELLFDLGLDERIVGITKFCIHPADKVQQVTKVGGTKQLNMDVIYSLKPDLIIANKEENEQGQIEELMQHYPVWISDIDDLDSALDMINRIGELTGTTEKAISIVKTIKAGFRELKAAENRLSCAYLIWRKPYMAAGAGTFINDMLQRCGISNLVAAERYPVVADEDLQALNPEVLMLSSEPYPFSEKHLEEFKALLPNAKITLVNGELFSWYGSRLLRSPAYFKGLIENFLPNNEEDTQN</sequence>
<keyword evidence="1" id="KW-0732">Signal</keyword>
<proteinExistence type="predicted"/>
<accession>A0A372NWB2</accession>
<evidence type="ECO:0000259" key="2">
    <source>
        <dbReference type="PROSITE" id="PS50983"/>
    </source>
</evidence>
<dbReference type="Gene3D" id="3.40.50.1980">
    <property type="entry name" value="Nitrogenase molybdenum iron protein domain"/>
    <property type="match status" value="2"/>
</dbReference>
<dbReference type="PANTHER" id="PTHR30535">
    <property type="entry name" value="VITAMIN B12-BINDING PROTEIN"/>
    <property type="match status" value="1"/>
</dbReference>
<dbReference type="Pfam" id="PF01497">
    <property type="entry name" value="Peripla_BP_2"/>
    <property type="match status" value="1"/>
</dbReference>
<evidence type="ECO:0000313" key="3">
    <source>
        <dbReference type="EMBL" id="RFZ94400.1"/>
    </source>
</evidence>
<dbReference type="PANTHER" id="PTHR30535:SF35">
    <property type="entry name" value="PERIPLASMIC BINDING PROTEIN"/>
    <property type="match status" value="1"/>
</dbReference>
<dbReference type="RefSeq" id="WP_117389963.1">
    <property type="nucleotide sequence ID" value="NZ_QWDC01000001.1"/>
</dbReference>
<comment type="caution">
    <text evidence="3">The sequence shown here is derived from an EMBL/GenBank/DDBJ whole genome shotgun (WGS) entry which is preliminary data.</text>
</comment>
<organism evidence="3 4">
    <name type="scientific">Mucilaginibacter conchicola</name>
    <dbReference type="NCBI Taxonomy" id="2303333"/>
    <lineage>
        <taxon>Bacteria</taxon>
        <taxon>Pseudomonadati</taxon>
        <taxon>Bacteroidota</taxon>
        <taxon>Sphingobacteriia</taxon>
        <taxon>Sphingobacteriales</taxon>
        <taxon>Sphingobacteriaceae</taxon>
        <taxon>Mucilaginibacter</taxon>
    </lineage>
</organism>
<evidence type="ECO:0000256" key="1">
    <source>
        <dbReference type="ARBA" id="ARBA00022729"/>
    </source>
</evidence>